<protein>
    <submittedName>
        <fullName evidence="3">Uncharacterized protein</fullName>
    </submittedName>
</protein>
<dbReference type="Proteomes" id="UP000006591">
    <property type="component" value="Chromosome 7"/>
</dbReference>
<reference evidence="3" key="2">
    <citation type="submission" date="2018-04" db="EMBL/GenBank/DDBJ databases">
        <title>OnivRS2 (Oryza nivara Reference Sequence Version 2).</title>
        <authorList>
            <person name="Zhang J."/>
            <person name="Kudrna D."/>
            <person name="Lee S."/>
            <person name="Talag J."/>
            <person name="Rajasekar S."/>
            <person name="Welchert J."/>
            <person name="Hsing Y.-I."/>
            <person name="Wing R.A."/>
        </authorList>
    </citation>
    <scope>NUCLEOTIDE SEQUENCE [LARGE SCALE GENOMIC DNA]</scope>
    <source>
        <strain evidence="3">SL10</strain>
    </source>
</reference>
<keyword evidence="4" id="KW-1185">Reference proteome</keyword>
<sequence length="406" mass="45026">MAEAGNGKCLPLISHVWCKQMVLRLGLLTLLKALITRLVYTAWVSLSRAIRFTGILVMEVLGRQPCKREQELGWESFHPSSAHQLFDEMSSHLEVFEEDVLLVMSEENITWDEALHLLQEELKDAQCRFDEKLDRFLEVFRLMGDKSNQSEEDKRSNESEEFSASIKELTPTTEAAAFQSPQASPSSAPTKCSMICFGLDTMSDLNMAAAVVCATTSLASMELVAGGNATCESYVDTPGHPKETHAKCSMVGLEVKGGTDHTKVTCQTMMGVPNGVLVPDASSKVFSPWLIVEMDLVPLLPTVCSMKCSKDKKKLLMGNAKRNSWPPSWLGGVIRRWELQPLPWPGSKLYWGGLPLMPPWPPPTRVSFLACEPFDIGALVIGTVILTQEMVEIKPWPPPSEPHPNR</sequence>
<organism evidence="3">
    <name type="scientific">Oryza nivara</name>
    <name type="common">Indian wild rice</name>
    <name type="synonym">Oryza sativa f. spontanea</name>
    <dbReference type="NCBI Taxonomy" id="4536"/>
    <lineage>
        <taxon>Eukaryota</taxon>
        <taxon>Viridiplantae</taxon>
        <taxon>Streptophyta</taxon>
        <taxon>Embryophyta</taxon>
        <taxon>Tracheophyta</taxon>
        <taxon>Spermatophyta</taxon>
        <taxon>Magnoliopsida</taxon>
        <taxon>Liliopsida</taxon>
        <taxon>Poales</taxon>
        <taxon>Poaceae</taxon>
        <taxon>BOP clade</taxon>
        <taxon>Oryzoideae</taxon>
        <taxon>Oryzeae</taxon>
        <taxon>Oryzinae</taxon>
        <taxon>Oryza</taxon>
    </lineage>
</organism>
<dbReference type="HOGENOM" id="CLU_056644_0_0_1"/>
<evidence type="ECO:0000313" key="4">
    <source>
        <dbReference type="Proteomes" id="UP000006591"/>
    </source>
</evidence>
<name>A0A0E0I652_ORYNI</name>
<proteinExistence type="predicted"/>
<dbReference type="EnsemblPlants" id="ONIVA07G27270.1">
    <property type="protein sequence ID" value="ONIVA07G27270.1"/>
    <property type="gene ID" value="ONIVA07G27270"/>
</dbReference>
<dbReference type="AlphaFoldDB" id="A0A0E0I652"/>
<accession>A0A0E0I652</accession>
<keyword evidence="2" id="KW-0472">Membrane</keyword>
<feature type="compositionally biased region" description="Basic and acidic residues" evidence="1">
    <location>
        <begin position="148"/>
        <end position="158"/>
    </location>
</feature>
<evidence type="ECO:0000256" key="2">
    <source>
        <dbReference type="SAM" id="Phobius"/>
    </source>
</evidence>
<dbReference type="Gramene" id="ONIVA07G27270.1">
    <property type="protein sequence ID" value="ONIVA07G27270.1"/>
    <property type="gene ID" value="ONIVA07G27270"/>
</dbReference>
<keyword evidence="2" id="KW-0812">Transmembrane</keyword>
<evidence type="ECO:0000313" key="3">
    <source>
        <dbReference type="EnsemblPlants" id="ONIVA07G27270.1"/>
    </source>
</evidence>
<keyword evidence="2" id="KW-1133">Transmembrane helix</keyword>
<reference evidence="3" key="1">
    <citation type="submission" date="2015-04" db="UniProtKB">
        <authorList>
            <consortium name="EnsemblPlants"/>
        </authorList>
    </citation>
    <scope>IDENTIFICATION</scope>
    <source>
        <strain evidence="3">SL10</strain>
    </source>
</reference>
<feature type="region of interest" description="Disordered" evidence="1">
    <location>
        <begin position="147"/>
        <end position="167"/>
    </location>
</feature>
<evidence type="ECO:0000256" key="1">
    <source>
        <dbReference type="SAM" id="MobiDB-lite"/>
    </source>
</evidence>
<feature type="transmembrane region" description="Helical" evidence="2">
    <location>
        <begin position="21"/>
        <end position="43"/>
    </location>
</feature>